<feature type="transmembrane region" description="Helical" evidence="7">
    <location>
        <begin position="314"/>
        <end position="334"/>
    </location>
</feature>
<keyword evidence="3" id="KW-0813">Transport</keyword>
<comment type="caution">
    <text evidence="8">The sequence shown here is derived from an EMBL/GenBank/DDBJ whole genome shotgun (WGS) entry which is preliminary data.</text>
</comment>
<comment type="similarity">
    <text evidence="2">Belongs to the nucleobase:cation symporter-2 (NCS2) (TC 2.A.40) family. Azg-like subfamily.</text>
</comment>
<dbReference type="Proteomes" id="UP000260665">
    <property type="component" value="Unassembled WGS sequence"/>
</dbReference>
<evidence type="ECO:0000256" key="7">
    <source>
        <dbReference type="SAM" id="Phobius"/>
    </source>
</evidence>
<feature type="transmembrane region" description="Helical" evidence="7">
    <location>
        <begin position="189"/>
        <end position="208"/>
    </location>
</feature>
<proteinExistence type="inferred from homology"/>
<dbReference type="GO" id="GO:0005886">
    <property type="term" value="C:plasma membrane"/>
    <property type="evidence" value="ECO:0007669"/>
    <property type="project" value="TreeGrafter"/>
</dbReference>
<keyword evidence="9" id="KW-1185">Reference proteome</keyword>
<keyword evidence="5 7" id="KW-1133">Transmembrane helix</keyword>
<dbReference type="EMBL" id="QFZK01000002">
    <property type="protein sequence ID" value="RFO98095.1"/>
    <property type="molecule type" value="Genomic_DNA"/>
</dbReference>
<evidence type="ECO:0000256" key="6">
    <source>
        <dbReference type="ARBA" id="ARBA00023136"/>
    </source>
</evidence>
<evidence type="ECO:0000256" key="5">
    <source>
        <dbReference type="ARBA" id="ARBA00022989"/>
    </source>
</evidence>
<keyword evidence="4 7" id="KW-0812">Transmembrane</keyword>
<dbReference type="PANTHER" id="PTHR43337:SF1">
    <property type="entry name" value="XANTHINE_URACIL PERMEASE C887.17-RELATED"/>
    <property type="match status" value="1"/>
</dbReference>
<feature type="transmembrane region" description="Helical" evidence="7">
    <location>
        <begin position="243"/>
        <end position="267"/>
    </location>
</feature>
<feature type="transmembrane region" description="Helical" evidence="7">
    <location>
        <begin position="420"/>
        <end position="439"/>
    </location>
</feature>
<feature type="transmembrane region" description="Helical" evidence="7">
    <location>
        <begin position="138"/>
        <end position="157"/>
    </location>
</feature>
<evidence type="ECO:0000256" key="1">
    <source>
        <dbReference type="ARBA" id="ARBA00004127"/>
    </source>
</evidence>
<reference evidence="8 9" key="1">
    <citation type="submission" date="2018-05" db="EMBL/GenBank/DDBJ databases">
        <title>Rhodoferax soyangensis sp.nov., isolated from an oligotrophic freshwater lake.</title>
        <authorList>
            <person name="Park M."/>
        </authorList>
    </citation>
    <scope>NUCLEOTIDE SEQUENCE [LARGE SCALE GENOMIC DNA]</scope>
    <source>
        <strain evidence="8 9">IMCC26218</strain>
    </source>
</reference>
<gene>
    <name evidence="8" type="ORF">DIC66_05080</name>
</gene>
<feature type="transmembrane region" description="Helical" evidence="7">
    <location>
        <begin position="77"/>
        <end position="95"/>
    </location>
</feature>
<name>A0A3E1RFD7_9BURK</name>
<evidence type="ECO:0000256" key="4">
    <source>
        <dbReference type="ARBA" id="ARBA00022692"/>
    </source>
</evidence>
<feature type="transmembrane region" description="Helical" evidence="7">
    <location>
        <begin position="279"/>
        <end position="302"/>
    </location>
</feature>
<keyword evidence="6 7" id="KW-0472">Membrane</keyword>
<dbReference type="GO" id="GO:0005345">
    <property type="term" value="F:purine nucleobase transmembrane transporter activity"/>
    <property type="evidence" value="ECO:0007669"/>
    <property type="project" value="TreeGrafter"/>
</dbReference>
<evidence type="ECO:0008006" key="10">
    <source>
        <dbReference type="Google" id="ProtNLM"/>
    </source>
</evidence>
<feature type="transmembrane region" description="Helical" evidence="7">
    <location>
        <begin position="107"/>
        <end position="126"/>
    </location>
</feature>
<dbReference type="InterPro" id="IPR045018">
    <property type="entry name" value="Azg-like"/>
</dbReference>
<evidence type="ECO:0000256" key="3">
    <source>
        <dbReference type="ARBA" id="ARBA00022448"/>
    </source>
</evidence>
<accession>A0A3E1RFD7</accession>
<dbReference type="GO" id="GO:0012505">
    <property type="term" value="C:endomembrane system"/>
    <property type="evidence" value="ECO:0007669"/>
    <property type="project" value="UniProtKB-SubCell"/>
</dbReference>
<feature type="transmembrane region" description="Helical" evidence="7">
    <location>
        <begin position="54"/>
        <end position="72"/>
    </location>
</feature>
<feature type="transmembrane region" description="Helical" evidence="7">
    <location>
        <begin position="383"/>
        <end position="408"/>
    </location>
</feature>
<comment type="subcellular location">
    <subcellularLocation>
        <location evidence="1">Endomembrane system</location>
        <topology evidence="1">Multi-pass membrane protein</topology>
    </subcellularLocation>
</comment>
<evidence type="ECO:0000313" key="9">
    <source>
        <dbReference type="Proteomes" id="UP000260665"/>
    </source>
</evidence>
<evidence type="ECO:0000313" key="8">
    <source>
        <dbReference type="EMBL" id="RFO98095.1"/>
    </source>
</evidence>
<dbReference type="PANTHER" id="PTHR43337">
    <property type="entry name" value="XANTHINE/URACIL PERMEASE C887.17-RELATED"/>
    <property type="match status" value="1"/>
</dbReference>
<dbReference type="InterPro" id="IPR006043">
    <property type="entry name" value="NCS2"/>
</dbReference>
<evidence type="ECO:0000256" key="2">
    <source>
        <dbReference type="ARBA" id="ARBA00005697"/>
    </source>
</evidence>
<feature type="transmembrane region" description="Helical" evidence="7">
    <location>
        <begin position="163"/>
        <end position="182"/>
    </location>
</feature>
<feature type="transmembrane region" description="Helical" evidence="7">
    <location>
        <begin position="29"/>
        <end position="48"/>
    </location>
</feature>
<sequence length="440" mass="45871">MSRRMAHPTQSMTQNLAARLPNRIHDLRGGLVTLLSSVYITMLIPSMLDHNLSTVAATALACAVGTLLFACVTRLPFAVGPGIVPASLVASMLARGVPFQTVLGLEFYAGLAFLALACCGGLQAALRRMPPVLKATGQMAIGLYLLMAALRVVGLGGGNSAPGLHLGAEAFLFLAGLLGVFLVSRSRKWNGYAILAGIAIASVLAWLSNLTPQTSTVPTAPLALVLPDFADALQWRFLGDGLMLLYVVVVDVVATLETMAACAPQLCTPDGRLKHFERSLVMSGVVFLISPFLGSAPLLVFFESLGGVLSGARTLWAAGLMAAGFAALVFLAPLAQRIPVCACVVGLAYVGFIIARHAIAAMPEGSTAAPGGAGQHIPRELPYLVGTAVLALLLTQSLSMTLFALFAVYPLCKHQTGQALRAWEISASVLCITLIGLTAI</sequence>
<dbReference type="AlphaFoldDB" id="A0A3E1RFD7"/>
<feature type="transmembrane region" description="Helical" evidence="7">
    <location>
        <begin position="341"/>
        <end position="363"/>
    </location>
</feature>
<protein>
    <recommendedName>
        <fullName evidence="10">Xanthine/uracil/vitamin C permease</fullName>
    </recommendedName>
</protein>
<organism evidence="8 9">
    <name type="scientific">Rhodoferax lacus</name>
    <dbReference type="NCBI Taxonomy" id="2184758"/>
    <lineage>
        <taxon>Bacteria</taxon>
        <taxon>Pseudomonadati</taxon>
        <taxon>Pseudomonadota</taxon>
        <taxon>Betaproteobacteria</taxon>
        <taxon>Burkholderiales</taxon>
        <taxon>Comamonadaceae</taxon>
        <taxon>Rhodoferax</taxon>
    </lineage>
</organism>
<dbReference type="Pfam" id="PF00860">
    <property type="entry name" value="Xan_ur_permease"/>
    <property type="match status" value="1"/>
</dbReference>